<feature type="transmembrane region" description="Helical" evidence="2">
    <location>
        <begin position="403"/>
        <end position="424"/>
    </location>
</feature>
<evidence type="ECO:0000256" key="2">
    <source>
        <dbReference type="SAM" id="Phobius"/>
    </source>
</evidence>
<reference evidence="4" key="1">
    <citation type="submission" date="2020-05" db="EMBL/GenBank/DDBJ databases">
        <authorList>
            <person name="Chiriac C."/>
            <person name="Salcher M."/>
            <person name="Ghai R."/>
            <person name="Kavagutti S V."/>
        </authorList>
    </citation>
    <scope>NUCLEOTIDE SEQUENCE</scope>
</reference>
<dbReference type="EMBL" id="CAEZTQ010000012">
    <property type="protein sequence ID" value="CAB4564537.1"/>
    <property type="molecule type" value="Genomic_DNA"/>
</dbReference>
<evidence type="ECO:0000313" key="5">
    <source>
        <dbReference type="EMBL" id="CAB4564537.1"/>
    </source>
</evidence>
<dbReference type="Pfam" id="PF10131">
    <property type="entry name" value="PTPS_related"/>
    <property type="match status" value="1"/>
</dbReference>
<keyword evidence="2" id="KW-0812">Transmembrane</keyword>
<dbReference type="AlphaFoldDB" id="A0A6J6D2E8"/>
<evidence type="ECO:0000256" key="1">
    <source>
        <dbReference type="SAM" id="MobiDB-lite"/>
    </source>
</evidence>
<feature type="transmembrane region" description="Helical" evidence="2">
    <location>
        <begin position="257"/>
        <end position="280"/>
    </location>
</feature>
<feature type="transmembrane region" description="Helical" evidence="2">
    <location>
        <begin position="369"/>
        <end position="391"/>
    </location>
</feature>
<feature type="transmembrane region" description="Helical" evidence="2">
    <location>
        <begin position="216"/>
        <end position="245"/>
    </location>
</feature>
<dbReference type="EMBL" id="CAEZTC010000044">
    <property type="protein sequence ID" value="CAB4555948.1"/>
    <property type="molecule type" value="Genomic_DNA"/>
</dbReference>
<organism evidence="4">
    <name type="scientific">freshwater metagenome</name>
    <dbReference type="NCBI Taxonomy" id="449393"/>
    <lineage>
        <taxon>unclassified sequences</taxon>
        <taxon>metagenomes</taxon>
        <taxon>ecological metagenomes</taxon>
    </lineage>
</organism>
<dbReference type="InterPro" id="IPR018776">
    <property type="entry name" value="Membrane_prot_PTPS-rel_domain"/>
</dbReference>
<feature type="transmembrane region" description="Helical" evidence="2">
    <location>
        <begin position="330"/>
        <end position="349"/>
    </location>
</feature>
<accession>A0A6J6D2E8</accession>
<feature type="transmembrane region" description="Helical" evidence="2">
    <location>
        <begin position="127"/>
        <end position="147"/>
    </location>
</feature>
<gene>
    <name evidence="4" type="ORF">UFOPK1572_00486</name>
    <name evidence="5" type="ORF">UFOPK1704_00123</name>
</gene>
<feature type="transmembrane region" description="Helical" evidence="2">
    <location>
        <begin position="777"/>
        <end position="793"/>
    </location>
</feature>
<sequence length="826" mass="91281">MGKDFTMTDAEQVTVEGDEERAPVGDQPTWVETIKSMSTTAVVLGATLIILSVLHPDLVLRNNTPTGGDMGAHVWGPAYLRDVLLPQWRLTGWSMDWYAGLPAYRFYMVIPALAIVALDLVLPYGIAFKLIVISGLVAFPWCAYFMGRIAKLPYPLPELMVIGATFFLLDESFTIYGGNIPSTMAGEFSHSISLAFALVGLGLFSRGLDDGKYRGWAALFIALSALSHGIVLLFVFGGAAVMLLLRLDRQRLRYGIVTLGCAVLLSAFWVVPFLGGHAFMTDMKYGAEPGGGSFNNMWEMYFPLSTTWNVLLVLFSIAGFVGSVLRRRHLGIWMGVYIAILMVAVKVAQNGIPVIGLLWNPRVLPFMFLLRYMLAAIGVYEVLTYIVRVIANERGRSTQKVSTTAWGSTVLWIFAVFSLVVIGVRFQALPGAKLVADAQGTSYAWGPLKFPPHRAFSDGWARWNFEGYEGKSSYPEYYGIVQTMKGLGENPNHGCGRALWENNSDLNKYGTTMALMLLPYWTDSCIGSMEGLFFEAAGTTPYHFLSAAAMSKQSSNPVRELRYVNNDASRGVEHMEMLGIRYFMAYTPEAIAQASQQPELTLVATSGPWQVFELNDLSLVEPITVEPVVVQKRNGDIRERWLEIGTSYFQNSSEWNALPVADGPESWQRVDAEVDLSRQVGEEGGPGRQVDVVVPSAPIEQRDIEPVTISNVKKGNEAISFTVDKIGTPVLVKVSYFPNWKVTGADEIYRAAPNMMVVVPTSENVTLAYKESLLDRSSYLLTFAGIVLLVFMIRRRLRYGVTMPPNVSVTENASTAHDDSPDNLKD</sequence>
<name>A0A6J6D2E8_9ZZZZ</name>
<protein>
    <submittedName>
        <fullName evidence="4">Unannotated protein</fullName>
    </submittedName>
</protein>
<feature type="region of interest" description="Disordered" evidence="1">
    <location>
        <begin position="1"/>
        <end position="25"/>
    </location>
</feature>
<feature type="transmembrane region" description="Helical" evidence="2">
    <location>
        <begin position="300"/>
        <end position="323"/>
    </location>
</feature>
<feature type="transmembrane region" description="Helical" evidence="2">
    <location>
        <begin position="104"/>
        <end position="122"/>
    </location>
</feature>
<feature type="transmembrane region" description="Helical" evidence="2">
    <location>
        <begin position="37"/>
        <end position="55"/>
    </location>
</feature>
<keyword evidence="2" id="KW-0472">Membrane</keyword>
<feature type="domain" description="Membrane protein 6-pyruvoyl-tetrahydropterin synthase-related" evidence="3">
    <location>
        <begin position="105"/>
        <end position="390"/>
    </location>
</feature>
<proteinExistence type="predicted"/>
<feature type="transmembrane region" description="Helical" evidence="2">
    <location>
        <begin position="188"/>
        <end position="204"/>
    </location>
</feature>
<evidence type="ECO:0000313" key="4">
    <source>
        <dbReference type="EMBL" id="CAB4555948.1"/>
    </source>
</evidence>
<keyword evidence="2" id="KW-1133">Transmembrane helix</keyword>
<feature type="transmembrane region" description="Helical" evidence="2">
    <location>
        <begin position="159"/>
        <end position="176"/>
    </location>
</feature>
<evidence type="ECO:0000259" key="3">
    <source>
        <dbReference type="Pfam" id="PF10131"/>
    </source>
</evidence>